<dbReference type="HOGENOM" id="CLU_025632_3_1_1"/>
<feature type="transmembrane region" description="Helical" evidence="10">
    <location>
        <begin position="242"/>
        <end position="262"/>
    </location>
</feature>
<comment type="similarity">
    <text evidence="1 10">Belongs to the SHE9 family.</text>
</comment>
<gene>
    <name evidence="13" type="ORF">FIBRA_03972</name>
</gene>
<evidence type="ECO:0000256" key="11">
    <source>
        <dbReference type="SAM" id="Coils"/>
    </source>
</evidence>
<evidence type="ECO:0000256" key="2">
    <source>
        <dbReference type="ARBA" id="ARBA00022692"/>
    </source>
</evidence>
<dbReference type="AlphaFoldDB" id="J4I9X1"/>
<name>J4I9X1_9APHY</name>
<comment type="subcellular location">
    <subcellularLocation>
        <location evidence="10">Mitochondrion inner membrane</location>
        <topology evidence="10">Multi-pass membrane protein</topology>
    </subcellularLocation>
</comment>
<evidence type="ECO:0000256" key="9">
    <source>
        <dbReference type="ARBA" id="ARBA00024807"/>
    </source>
</evidence>
<dbReference type="EMBL" id="HE797054">
    <property type="protein sequence ID" value="CCM01901.1"/>
    <property type="molecule type" value="Genomic_DNA"/>
</dbReference>
<keyword evidence="14" id="KW-1185">Reference proteome</keyword>
<keyword evidence="7 10" id="KW-0496">Mitochondrion</keyword>
<evidence type="ECO:0000256" key="8">
    <source>
        <dbReference type="ARBA" id="ARBA00023136"/>
    </source>
</evidence>
<evidence type="ECO:0000256" key="12">
    <source>
        <dbReference type="SAM" id="MobiDB-lite"/>
    </source>
</evidence>
<accession>J4I9X1</accession>
<evidence type="ECO:0000313" key="14">
    <source>
        <dbReference type="Proteomes" id="UP000006352"/>
    </source>
</evidence>
<evidence type="ECO:0000256" key="5">
    <source>
        <dbReference type="ARBA" id="ARBA00022989"/>
    </source>
</evidence>
<dbReference type="FunCoup" id="J4I9X1">
    <property type="interactions" value="59"/>
</dbReference>
<dbReference type="GO" id="GO:0007007">
    <property type="term" value="P:inner mitochondrial membrane organization"/>
    <property type="evidence" value="ECO:0007669"/>
    <property type="project" value="TreeGrafter"/>
</dbReference>
<proteinExistence type="inferred from homology"/>
<dbReference type="GO" id="GO:0005743">
    <property type="term" value="C:mitochondrial inner membrane"/>
    <property type="evidence" value="ECO:0007669"/>
    <property type="project" value="UniProtKB-SubCell"/>
</dbReference>
<dbReference type="Proteomes" id="UP000006352">
    <property type="component" value="Unassembled WGS sequence"/>
</dbReference>
<organism evidence="13 14">
    <name type="scientific">Fibroporia radiculosa</name>
    <dbReference type="NCBI Taxonomy" id="599839"/>
    <lineage>
        <taxon>Eukaryota</taxon>
        <taxon>Fungi</taxon>
        <taxon>Dikarya</taxon>
        <taxon>Basidiomycota</taxon>
        <taxon>Agaricomycotina</taxon>
        <taxon>Agaricomycetes</taxon>
        <taxon>Polyporales</taxon>
        <taxon>Fibroporiaceae</taxon>
        <taxon>Fibroporia</taxon>
    </lineage>
</organism>
<dbReference type="RefSeq" id="XP_012181184.1">
    <property type="nucleotide sequence ID" value="XM_012325794.1"/>
</dbReference>
<comment type="subunit">
    <text evidence="10">Homooligomer.</text>
</comment>
<keyword evidence="5 10" id="KW-1133">Transmembrane helix</keyword>
<dbReference type="OrthoDB" id="5595506at2759"/>
<feature type="coiled-coil region" evidence="11">
    <location>
        <begin position="123"/>
        <end position="157"/>
    </location>
</feature>
<dbReference type="STRING" id="599839.J4I9X1"/>
<evidence type="ECO:0000256" key="3">
    <source>
        <dbReference type="ARBA" id="ARBA00022792"/>
    </source>
</evidence>
<keyword evidence="4 10" id="KW-0809">Transit peptide</keyword>
<evidence type="ECO:0000256" key="1">
    <source>
        <dbReference type="ARBA" id="ARBA00007472"/>
    </source>
</evidence>
<evidence type="ECO:0000256" key="10">
    <source>
        <dbReference type="RuleBase" id="RU364128"/>
    </source>
</evidence>
<protein>
    <recommendedName>
        <fullName evidence="10">Sensitive to high expression protein 9, mitochondrial</fullName>
    </recommendedName>
</protein>
<feature type="region of interest" description="Disordered" evidence="12">
    <location>
        <begin position="41"/>
        <end position="68"/>
    </location>
</feature>
<dbReference type="InParanoid" id="J4I9X1"/>
<keyword evidence="6 11" id="KW-0175">Coiled coil</keyword>
<evidence type="ECO:0000256" key="4">
    <source>
        <dbReference type="ARBA" id="ARBA00022946"/>
    </source>
</evidence>
<dbReference type="Pfam" id="PF05546">
    <property type="entry name" value="She9_MDM33"/>
    <property type="match status" value="1"/>
</dbReference>
<sequence length="382" mass="42897">MFRTVFSKSYSSSRLSYSASQAVSLQSFVFYSGARRYASSEPHASSSSPLPGFQPDSAPRPESKQANKVDAISLENMKDRFREILEGTGTSLRQRIDIYTASLAVTFSQLGAEINKVTGYGEIEVLKRKVAEQEARIEAARQASREAKEAYDTAVRQRASSQREVNDLLQRKSSWSDEDVTRFTSLVRKDHLYEQKEARAKQSATQSEDAVEREFSELMRVILNRYHEEQAWSDKIRSASTYGSLAVMGANLAVFILAIVIVEPWKRRRLAQTFERKVEEMSANNSAVLESKTEELAKRLGDQDLVLSQLMETIHYSTHIPETDQSIISQSDSVEEFIPGSIEAGVHTTMNPAVANSPLAADIWQFDQVSTSHLRQPQPSLI</sequence>
<reference evidence="13 14" key="1">
    <citation type="journal article" date="2012" name="Appl. Environ. Microbiol.">
        <title>Short-read sequencing for genomic analysis of the brown rot fungus Fibroporia radiculosa.</title>
        <authorList>
            <person name="Tang J.D."/>
            <person name="Perkins A.D."/>
            <person name="Sonstegard T.S."/>
            <person name="Schroeder S.G."/>
            <person name="Burgess S.C."/>
            <person name="Diehl S.V."/>
        </authorList>
    </citation>
    <scope>NUCLEOTIDE SEQUENCE [LARGE SCALE GENOMIC DNA]</scope>
    <source>
        <strain evidence="13 14">TFFH 294</strain>
    </source>
</reference>
<keyword evidence="8 10" id="KW-0472">Membrane</keyword>
<comment type="caution">
    <text evidence="10">Lacks conserved residue(s) required for the propagation of feature annotation.</text>
</comment>
<dbReference type="PANTHER" id="PTHR31961">
    <property type="entry name" value="SENSITIVE TO HIGH EXPRESSION PROTEIN 9, MITOCHONDRIAL"/>
    <property type="match status" value="1"/>
</dbReference>
<dbReference type="GeneID" id="24096812"/>
<dbReference type="PANTHER" id="PTHR31961:SF3">
    <property type="entry name" value="SENSITIVE TO HIGH EXPRESSION PROTEIN 9, MITOCHONDRIAL"/>
    <property type="match status" value="1"/>
</dbReference>
<dbReference type="InterPro" id="IPR008839">
    <property type="entry name" value="MDM33_fungi"/>
</dbReference>
<keyword evidence="2 10" id="KW-0812">Transmembrane</keyword>
<comment type="function">
    <text evidence="9">Required for the maintenance of the structure of the mitochondrial inner membrane. Involved in mitochondrial morphology. Causes growth arrest when highly overexpressed.</text>
</comment>
<evidence type="ECO:0000256" key="7">
    <source>
        <dbReference type="ARBA" id="ARBA00023128"/>
    </source>
</evidence>
<keyword evidence="3 10" id="KW-0999">Mitochondrion inner membrane</keyword>
<evidence type="ECO:0000313" key="13">
    <source>
        <dbReference type="EMBL" id="CCM01901.1"/>
    </source>
</evidence>
<evidence type="ECO:0000256" key="6">
    <source>
        <dbReference type="ARBA" id="ARBA00023054"/>
    </source>
</evidence>